<proteinExistence type="predicted"/>
<comment type="caution">
    <text evidence="1">The sequence shown here is derived from an EMBL/GenBank/DDBJ whole genome shotgun (WGS) entry which is preliminary data.</text>
</comment>
<sequence length="81" mass="8265">MPGCSDSAASIAFFAAFVGFSSNVSGVVTVSFAKAFACTLLMKNSAPVVYSASLFFLLTDTPAFFRILAAASSAFSAAGFN</sequence>
<evidence type="ECO:0000313" key="1">
    <source>
        <dbReference type="EMBL" id="MPN05736.1"/>
    </source>
</evidence>
<accession>A0A645EWD1</accession>
<dbReference type="EMBL" id="VSSQ01051642">
    <property type="protein sequence ID" value="MPN05736.1"/>
    <property type="molecule type" value="Genomic_DNA"/>
</dbReference>
<protein>
    <submittedName>
        <fullName evidence="1">Uncharacterized protein</fullName>
    </submittedName>
</protein>
<reference evidence="1" key="1">
    <citation type="submission" date="2019-08" db="EMBL/GenBank/DDBJ databases">
        <authorList>
            <person name="Kucharzyk K."/>
            <person name="Murdoch R.W."/>
            <person name="Higgins S."/>
            <person name="Loffler F."/>
        </authorList>
    </citation>
    <scope>NUCLEOTIDE SEQUENCE</scope>
</reference>
<name>A0A645EWD1_9ZZZZ</name>
<dbReference type="AlphaFoldDB" id="A0A645EWD1"/>
<organism evidence="1">
    <name type="scientific">bioreactor metagenome</name>
    <dbReference type="NCBI Taxonomy" id="1076179"/>
    <lineage>
        <taxon>unclassified sequences</taxon>
        <taxon>metagenomes</taxon>
        <taxon>ecological metagenomes</taxon>
    </lineage>
</organism>
<gene>
    <name evidence="1" type="ORF">SDC9_152989</name>
</gene>